<feature type="transmembrane region" description="Helical" evidence="1">
    <location>
        <begin position="116"/>
        <end position="138"/>
    </location>
</feature>
<accession>A0ABR3W584</accession>
<dbReference type="Pfam" id="PF20237">
    <property type="entry name" value="DUF6594"/>
    <property type="match status" value="1"/>
</dbReference>
<keyword evidence="1" id="KW-0812">Transmembrane</keyword>
<feature type="domain" description="DUF6594" evidence="2">
    <location>
        <begin position="2"/>
        <end position="180"/>
    </location>
</feature>
<keyword evidence="1" id="KW-0472">Membrane</keyword>
<dbReference type="EMBL" id="JAWRVE010000149">
    <property type="protein sequence ID" value="KAL1853509.1"/>
    <property type="molecule type" value="Genomic_DNA"/>
</dbReference>
<evidence type="ECO:0000313" key="3">
    <source>
        <dbReference type="EMBL" id="KAL1853509.1"/>
    </source>
</evidence>
<name>A0ABR3W584_9PEZI</name>
<dbReference type="PANTHER" id="PTHR34502">
    <property type="entry name" value="DUF6594 DOMAIN-CONTAINING PROTEIN-RELATED"/>
    <property type="match status" value="1"/>
</dbReference>
<comment type="caution">
    <text evidence="3">The sequence shown here is derived from an EMBL/GenBank/DDBJ whole genome shotgun (WGS) entry which is preliminary data.</text>
</comment>
<feature type="transmembrane region" description="Helical" evidence="1">
    <location>
        <begin position="150"/>
        <end position="170"/>
    </location>
</feature>
<organism evidence="3 4">
    <name type="scientific">Diaporthe australafricana</name>
    <dbReference type="NCBI Taxonomy" id="127596"/>
    <lineage>
        <taxon>Eukaryota</taxon>
        <taxon>Fungi</taxon>
        <taxon>Dikarya</taxon>
        <taxon>Ascomycota</taxon>
        <taxon>Pezizomycotina</taxon>
        <taxon>Sordariomycetes</taxon>
        <taxon>Sordariomycetidae</taxon>
        <taxon>Diaporthales</taxon>
        <taxon>Diaporthaceae</taxon>
        <taxon>Diaporthe</taxon>
    </lineage>
</organism>
<proteinExistence type="predicted"/>
<evidence type="ECO:0000256" key="1">
    <source>
        <dbReference type="SAM" id="Phobius"/>
    </source>
</evidence>
<dbReference type="Proteomes" id="UP001583177">
    <property type="component" value="Unassembled WGS sequence"/>
</dbReference>
<evidence type="ECO:0000259" key="2">
    <source>
        <dbReference type="Pfam" id="PF20237"/>
    </source>
</evidence>
<dbReference type="PANTHER" id="PTHR34502:SF5">
    <property type="entry name" value="DUF6594 DOMAIN-CONTAINING PROTEIN"/>
    <property type="match status" value="1"/>
</dbReference>
<evidence type="ECO:0000313" key="4">
    <source>
        <dbReference type="Proteomes" id="UP001583177"/>
    </source>
</evidence>
<gene>
    <name evidence="3" type="ORF">Daus18300_011790</name>
</gene>
<reference evidence="3 4" key="1">
    <citation type="journal article" date="2024" name="IMA Fungus">
        <title>IMA Genome - F19 : A genome assembly and annotation guide to empower mycologists, including annotated draft genome sequences of Ceratocystis pirilliformis, Diaporthe australafricana, Fusarium ophioides, Paecilomyces lecythidis, and Sporothrix stenoceras.</title>
        <authorList>
            <person name="Aylward J."/>
            <person name="Wilson A.M."/>
            <person name="Visagie C.M."/>
            <person name="Spraker J."/>
            <person name="Barnes I."/>
            <person name="Buitendag C."/>
            <person name="Ceriani C."/>
            <person name="Del Mar Angel L."/>
            <person name="du Plessis D."/>
            <person name="Fuchs T."/>
            <person name="Gasser K."/>
            <person name="Kramer D."/>
            <person name="Li W."/>
            <person name="Munsamy K."/>
            <person name="Piso A."/>
            <person name="Price J.L."/>
            <person name="Sonnekus B."/>
            <person name="Thomas C."/>
            <person name="van der Nest A."/>
            <person name="van Dijk A."/>
            <person name="van Heerden A."/>
            <person name="van Vuuren N."/>
            <person name="Yilmaz N."/>
            <person name="Duong T.A."/>
            <person name="van der Merwe N.A."/>
            <person name="Wingfield M.J."/>
            <person name="Wingfield B.D."/>
        </authorList>
    </citation>
    <scope>NUCLEOTIDE SEQUENCE [LARGE SCALE GENOMIC DNA]</scope>
    <source>
        <strain evidence="3 4">CMW 18300</strain>
    </source>
</reference>
<keyword evidence="4" id="KW-1185">Reference proteome</keyword>
<protein>
    <recommendedName>
        <fullName evidence="2">DUF6594 domain-containing protein</fullName>
    </recommendedName>
</protein>
<sequence length="186" mass="20843">MLESLRIKLEQYDNLLSQYIQLRSRPAAPRLNVNNVRTWLSNEDNPIAEEEVEFIGENDLITLAAFEKPLARRVFEQRLLSPTLGLWGLFSSTRGRKHRDDERPTTVQGDDGPVNFVASVAVFLTVLVMLIAPLWALAYMESLESKLSTITGFTLLLLVFFSSGTAARPFEMLAATAGYVVTFDTS</sequence>
<keyword evidence="1" id="KW-1133">Transmembrane helix</keyword>
<dbReference type="InterPro" id="IPR046529">
    <property type="entry name" value="DUF6594"/>
</dbReference>